<dbReference type="AlphaFoldDB" id="A0A2P6QPM1"/>
<dbReference type="EMBL" id="PDCK01000042">
    <property type="protein sequence ID" value="PRQ36126.1"/>
    <property type="molecule type" value="Genomic_DNA"/>
</dbReference>
<accession>A0A2P6QPM1</accession>
<comment type="caution">
    <text evidence="1">The sequence shown here is derived from an EMBL/GenBank/DDBJ whole genome shotgun (WGS) entry which is preliminary data.</text>
</comment>
<reference evidence="1 2" key="1">
    <citation type="journal article" date="2018" name="Nat. Genet.">
        <title>The Rosa genome provides new insights in the design of modern roses.</title>
        <authorList>
            <person name="Bendahmane M."/>
        </authorList>
    </citation>
    <scope>NUCLEOTIDE SEQUENCE [LARGE SCALE GENOMIC DNA]</scope>
    <source>
        <strain evidence="2">cv. Old Blush</strain>
    </source>
</reference>
<keyword evidence="2" id="KW-1185">Reference proteome</keyword>
<gene>
    <name evidence="1" type="ORF">RchiOBHm_Chr4g0387991</name>
</gene>
<proteinExistence type="predicted"/>
<name>A0A2P6QPM1_ROSCH</name>
<evidence type="ECO:0000313" key="1">
    <source>
        <dbReference type="EMBL" id="PRQ36126.1"/>
    </source>
</evidence>
<sequence>MFGVYESKCSCHVNDPESLVLKINLLFLDTYVLHYELMTTNLGVHMPESTPLIIKRSLCLREV</sequence>
<dbReference type="Gramene" id="PRQ36126">
    <property type="protein sequence ID" value="PRQ36126"/>
    <property type="gene ID" value="RchiOBHm_Chr4g0387991"/>
</dbReference>
<protein>
    <submittedName>
        <fullName evidence="1">Uncharacterized protein</fullName>
    </submittedName>
</protein>
<evidence type="ECO:0000313" key="2">
    <source>
        <dbReference type="Proteomes" id="UP000238479"/>
    </source>
</evidence>
<dbReference type="Proteomes" id="UP000238479">
    <property type="component" value="Chromosome 4"/>
</dbReference>
<organism evidence="1 2">
    <name type="scientific">Rosa chinensis</name>
    <name type="common">China rose</name>
    <dbReference type="NCBI Taxonomy" id="74649"/>
    <lineage>
        <taxon>Eukaryota</taxon>
        <taxon>Viridiplantae</taxon>
        <taxon>Streptophyta</taxon>
        <taxon>Embryophyta</taxon>
        <taxon>Tracheophyta</taxon>
        <taxon>Spermatophyta</taxon>
        <taxon>Magnoliopsida</taxon>
        <taxon>eudicotyledons</taxon>
        <taxon>Gunneridae</taxon>
        <taxon>Pentapetalae</taxon>
        <taxon>rosids</taxon>
        <taxon>fabids</taxon>
        <taxon>Rosales</taxon>
        <taxon>Rosaceae</taxon>
        <taxon>Rosoideae</taxon>
        <taxon>Rosoideae incertae sedis</taxon>
        <taxon>Rosa</taxon>
    </lineage>
</organism>